<dbReference type="InterPro" id="IPR036434">
    <property type="entry name" value="Beta_cellobiohydrolase_sf"/>
</dbReference>
<evidence type="ECO:0000313" key="12">
    <source>
        <dbReference type="Proteomes" id="UP001251849"/>
    </source>
</evidence>
<keyword evidence="6 9" id="KW-0326">Glycosidase</keyword>
<dbReference type="EMBL" id="JAUZVV010000001">
    <property type="protein sequence ID" value="MDT3316702.1"/>
    <property type="molecule type" value="Genomic_DNA"/>
</dbReference>
<dbReference type="SUPFAM" id="SSF51989">
    <property type="entry name" value="Glycosyl hydrolases family 6, cellulases"/>
    <property type="match status" value="1"/>
</dbReference>
<gene>
    <name evidence="11" type="ORF">Q9S71_07670</name>
</gene>
<evidence type="ECO:0000256" key="2">
    <source>
        <dbReference type="ARBA" id="ARBA00022801"/>
    </source>
</evidence>
<comment type="similarity">
    <text evidence="9">Belongs to the glycosyl hydrolase family 6.</text>
</comment>
<keyword evidence="5 9" id="KW-0119">Carbohydrate metabolism</keyword>
<dbReference type="PIRSF" id="PIRSF001100">
    <property type="entry name" value="Beta_cellobiohydrolase"/>
    <property type="match status" value="1"/>
</dbReference>
<evidence type="ECO:0000256" key="6">
    <source>
        <dbReference type="ARBA" id="ARBA00023295"/>
    </source>
</evidence>
<dbReference type="RefSeq" id="WP_311861525.1">
    <property type="nucleotide sequence ID" value="NZ_JAUZVV010000001.1"/>
</dbReference>
<dbReference type="Proteomes" id="UP001251849">
    <property type="component" value="Unassembled WGS sequence"/>
</dbReference>
<accession>A0ABU3GA57</accession>
<evidence type="ECO:0000256" key="9">
    <source>
        <dbReference type="RuleBase" id="RU361186"/>
    </source>
</evidence>
<dbReference type="PANTHER" id="PTHR34876">
    <property type="match status" value="1"/>
</dbReference>
<keyword evidence="3 9" id="KW-0136">Cellulose degradation</keyword>
<evidence type="ECO:0000256" key="4">
    <source>
        <dbReference type="ARBA" id="ARBA00023157"/>
    </source>
</evidence>
<protein>
    <recommendedName>
        <fullName evidence="9">Glucanase</fullName>
        <ecNumber evidence="9">3.2.1.-</ecNumber>
    </recommendedName>
</protein>
<organism evidence="11 12">
    <name type="scientific">Microbacterium gawkjiense</name>
    <dbReference type="NCBI Taxonomy" id="3067309"/>
    <lineage>
        <taxon>Bacteria</taxon>
        <taxon>Bacillati</taxon>
        <taxon>Actinomycetota</taxon>
        <taxon>Actinomycetes</taxon>
        <taxon>Micrococcales</taxon>
        <taxon>Microbacteriaceae</taxon>
        <taxon>Microbacterium</taxon>
    </lineage>
</organism>
<dbReference type="PANTHER" id="PTHR34876:SF4">
    <property type="entry name" value="1,4-BETA-D-GLUCAN CELLOBIOHYDROLASE C-RELATED"/>
    <property type="match status" value="1"/>
</dbReference>
<dbReference type="Gene3D" id="3.20.20.40">
    <property type="entry name" value="1, 4-beta cellobiohydrolase"/>
    <property type="match status" value="1"/>
</dbReference>
<dbReference type="PRINTS" id="PR00733">
    <property type="entry name" value="GLHYDRLASE6"/>
</dbReference>
<evidence type="ECO:0000256" key="10">
    <source>
        <dbReference type="SAM" id="Phobius"/>
    </source>
</evidence>
<dbReference type="GO" id="GO:0016787">
    <property type="term" value="F:hydrolase activity"/>
    <property type="evidence" value="ECO:0007669"/>
    <property type="project" value="UniProtKB-KW"/>
</dbReference>
<evidence type="ECO:0000256" key="1">
    <source>
        <dbReference type="ARBA" id="ARBA00022729"/>
    </source>
</evidence>
<dbReference type="PROSITE" id="PS00655">
    <property type="entry name" value="GLYCOSYL_HYDROL_F6_1"/>
    <property type="match status" value="1"/>
</dbReference>
<evidence type="ECO:0000313" key="11">
    <source>
        <dbReference type="EMBL" id="MDT3316702.1"/>
    </source>
</evidence>
<keyword evidence="2 9" id="KW-0378">Hydrolase</keyword>
<keyword evidence="1" id="KW-0732">Signal</keyword>
<dbReference type="InterPro" id="IPR016288">
    <property type="entry name" value="Beta_cellobiohydrolase"/>
</dbReference>
<feature type="transmembrane region" description="Helical" evidence="10">
    <location>
        <begin position="12"/>
        <end position="38"/>
    </location>
</feature>
<keyword evidence="7 9" id="KW-0624">Polysaccharide degradation</keyword>
<keyword evidence="12" id="KW-1185">Reference proteome</keyword>
<evidence type="ECO:0000256" key="5">
    <source>
        <dbReference type="ARBA" id="ARBA00023277"/>
    </source>
</evidence>
<dbReference type="InterPro" id="IPR001524">
    <property type="entry name" value="Glyco_hydro_6_CS"/>
</dbReference>
<reference evidence="11 12" key="1">
    <citation type="submission" date="2023-08" db="EMBL/GenBank/DDBJ databases">
        <title>Microbacterium aquilitoris sp. nov. and Microbacterium gwkjibeachense sp. nov., isolated from beach.</title>
        <authorList>
            <person name="Lee S.D."/>
            <person name="Yang H."/>
            <person name="Kim I."/>
        </authorList>
    </citation>
    <scope>NUCLEOTIDE SEQUENCE [LARGE SCALE GENOMIC DNA]</scope>
    <source>
        <strain evidence="11 12">KSW4-11</strain>
    </source>
</reference>
<comment type="caution">
    <text evidence="11">The sequence shown here is derived from an EMBL/GenBank/DDBJ whole genome shotgun (WGS) entry which is preliminary data.</text>
</comment>
<sequence>MAPRKKLRMPPARVLVPLGIVLGLVVVLVLVGVIGGAVTRGFHALTARAPEMGTTVIAPTQAKAAAAARELSGEQKDAADYLAAQPTAYWLTPEQDPIGTAGGTVLDLISQARDQGRSVALVVYGLPGRDCGNHSAGGLSEQDYPVWLREIGSALETAPDVQKIVALEPDSIALSEECGNISDRARQLSTAVDLITSPNTWIYIDGGHSNWLPPQKMADLIRQTGVIDRVRGFVTNVSNYQSPADEFTYAASLSSLLDGAHAIVDTSRSGAATSGGEWCNPPGQLVGDPGGTFHDTVVDTNLWIKPPGESDGECNGGPAAGVYWPEAGVELTRDVR</sequence>
<evidence type="ECO:0000256" key="8">
    <source>
        <dbReference type="PROSITE-ProRule" id="PRU10056"/>
    </source>
</evidence>
<feature type="active site" evidence="8">
    <location>
        <position position="130"/>
    </location>
</feature>
<dbReference type="EC" id="3.2.1.-" evidence="9"/>
<evidence type="ECO:0000256" key="3">
    <source>
        <dbReference type="ARBA" id="ARBA00023001"/>
    </source>
</evidence>
<keyword evidence="4" id="KW-1015">Disulfide bond</keyword>
<dbReference type="Pfam" id="PF01341">
    <property type="entry name" value="Glyco_hydro_6"/>
    <property type="match status" value="1"/>
</dbReference>
<evidence type="ECO:0000256" key="7">
    <source>
        <dbReference type="ARBA" id="ARBA00023326"/>
    </source>
</evidence>
<keyword evidence="10" id="KW-0472">Membrane</keyword>
<keyword evidence="10" id="KW-1133">Transmembrane helix</keyword>
<name>A0ABU3GA57_9MICO</name>
<proteinExistence type="inferred from homology"/>
<keyword evidence="10" id="KW-0812">Transmembrane</keyword>